<name>A0ABQ9HQ31_9NEOP</name>
<evidence type="ECO:0000313" key="2">
    <source>
        <dbReference type="Proteomes" id="UP001159363"/>
    </source>
</evidence>
<organism evidence="1 2">
    <name type="scientific">Dryococelus australis</name>
    <dbReference type="NCBI Taxonomy" id="614101"/>
    <lineage>
        <taxon>Eukaryota</taxon>
        <taxon>Metazoa</taxon>
        <taxon>Ecdysozoa</taxon>
        <taxon>Arthropoda</taxon>
        <taxon>Hexapoda</taxon>
        <taxon>Insecta</taxon>
        <taxon>Pterygota</taxon>
        <taxon>Neoptera</taxon>
        <taxon>Polyneoptera</taxon>
        <taxon>Phasmatodea</taxon>
        <taxon>Verophasmatodea</taxon>
        <taxon>Anareolatae</taxon>
        <taxon>Phasmatidae</taxon>
        <taxon>Eurycanthinae</taxon>
        <taxon>Dryococelus</taxon>
    </lineage>
</organism>
<gene>
    <name evidence="1" type="ORF">PR048_012596</name>
</gene>
<proteinExistence type="predicted"/>
<sequence>MHVDALLQSNSASIGRAKSLHHLLFFNTENIFTLKARNLRVNCWNLTISMNCIEILIFRMSFPTLNDFVKFFEKHCTAQNIISPVKFKTASTFPSKSNIKAPSIGLPDFLIQLVECSRVFKVCKNVESSVNYLQRNAYRDFRNTNDFSITVLIHIK</sequence>
<protein>
    <submittedName>
        <fullName evidence="1">Uncharacterized protein</fullName>
    </submittedName>
</protein>
<dbReference type="Proteomes" id="UP001159363">
    <property type="component" value="Chromosome X"/>
</dbReference>
<evidence type="ECO:0000313" key="1">
    <source>
        <dbReference type="EMBL" id="KAJ8886385.1"/>
    </source>
</evidence>
<keyword evidence="2" id="KW-1185">Reference proteome</keyword>
<dbReference type="EMBL" id="JARBHB010000004">
    <property type="protein sequence ID" value="KAJ8886385.1"/>
    <property type="molecule type" value="Genomic_DNA"/>
</dbReference>
<accession>A0ABQ9HQ31</accession>
<reference evidence="1 2" key="1">
    <citation type="submission" date="2023-02" db="EMBL/GenBank/DDBJ databases">
        <title>LHISI_Scaffold_Assembly.</title>
        <authorList>
            <person name="Stuart O.P."/>
            <person name="Cleave R."/>
            <person name="Magrath M.J.L."/>
            <person name="Mikheyev A.S."/>
        </authorList>
    </citation>
    <scope>NUCLEOTIDE SEQUENCE [LARGE SCALE GENOMIC DNA]</scope>
    <source>
        <strain evidence="1">Daus_M_001</strain>
        <tissue evidence="1">Leg muscle</tissue>
    </source>
</reference>
<comment type="caution">
    <text evidence="1">The sequence shown here is derived from an EMBL/GenBank/DDBJ whole genome shotgun (WGS) entry which is preliminary data.</text>
</comment>